<evidence type="ECO:0000313" key="2">
    <source>
        <dbReference type="Proteomes" id="UP000324222"/>
    </source>
</evidence>
<sequence>MVAAGHTWVDVGVAAAWPGSWRGGGDQLTTPQKATTLTVARYTCPLTFLTDLQLPPITALGVREARSSQQ</sequence>
<proteinExistence type="predicted"/>
<dbReference type="EMBL" id="VSRR010103050">
    <property type="protein sequence ID" value="MPC95662.1"/>
    <property type="molecule type" value="Genomic_DNA"/>
</dbReference>
<reference evidence="1 2" key="1">
    <citation type="submission" date="2019-05" db="EMBL/GenBank/DDBJ databases">
        <title>Another draft genome of Portunus trituberculatus and its Hox gene families provides insights of decapod evolution.</title>
        <authorList>
            <person name="Jeong J.-H."/>
            <person name="Song I."/>
            <person name="Kim S."/>
            <person name="Choi T."/>
            <person name="Kim D."/>
            <person name="Ryu S."/>
            <person name="Kim W."/>
        </authorList>
    </citation>
    <scope>NUCLEOTIDE SEQUENCE [LARGE SCALE GENOMIC DNA]</scope>
    <source>
        <tissue evidence="1">Muscle</tissue>
    </source>
</reference>
<gene>
    <name evidence="1" type="ORF">E2C01_090882</name>
</gene>
<keyword evidence="2" id="KW-1185">Reference proteome</keyword>
<evidence type="ECO:0000313" key="1">
    <source>
        <dbReference type="EMBL" id="MPC95662.1"/>
    </source>
</evidence>
<protein>
    <submittedName>
        <fullName evidence="1">Uncharacterized protein</fullName>
    </submittedName>
</protein>
<dbReference type="AlphaFoldDB" id="A0A5B7JHT6"/>
<accession>A0A5B7JHT6</accession>
<name>A0A5B7JHT6_PORTR</name>
<dbReference type="Proteomes" id="UP000324222">
    <property type="component" value="Unassembled WGS sequence"/>
</dbReference>
<organism evidence="1 2">
    <name type="scientific">Portunus trituberculatus</name>
    <name type="common">Swimming crab</name>
    <name type="synonym">Neptunus trituberculatus</name>
    <dbReference type="NCBI Taxonomy" id="210409"/>
    <lineage>
        <taxon>Eukaryota</taxon>
        <taxon>Metazoa</taxon>
        <taxon>Ecdysozoa</taxon>
        <taxon>Arthropoda</taxon>
        <taxon>Crustacea</taxon>
        <taxon>Multicrustacea</taxon>
        <taxon>Malacostraca</taxon>
        <taxon>Eumalacostraca</taxon>
        <taxon>Eucarida</taxon>
        <taxon>Decapoda</taxon>
        <taxon>Pleocyemata</taxon>
        <taxon>Brachyura</taxon>
        <taxon>Eubrachyura</taxon>
        <taxon>Portunoidea</taxon>
        <taxon>Portunidae</taxon>
        <taxon>Portuninae</taxon>
        <taxon>Portunus</taxon>
    </lineage>
</organism>
<comment type="caution">
    <text evidence="1">The sequence shown here is derived from an EMBL/GenBank/DDBJ whole genome shotgun (WGS) entry which is preliminary data.</text>
</comment>